<accession>A0A545AIE2</accession>
<evidence type="ECO:0000313" key="2">
    <source>
        <dbReference type="EMBL" id="TQS41083.1"/>
    </source>
</evidence>
<gene>
    <name evidence="2" type="ORF">FL583_31475</name>
</gene>
<feature type="compositionally biased region" description="Basic and acidic residues" evidence="1">
    <location>
        <begin position="1"/>
        <end position="12"/>
    </location>
</feature>
<keyword evidence="3" id="KW-1185">Reference proteome</keyword>
<dbReference type="RefSeq" id="WP_142708513.1">
    <property type="nucleotide sequence ID" value="NZ_VIRS01000030.1"/>
</dbReference>
<feature type="compositionally biased region" description="Basic and acidic residues" evidence="1">
    <location>
        <begin position="22"/>
        <end position="49"/>
    </location>
</feature>
<sequence>MTENPAAHERSGADVVEAVGAAEHDSALHETHTHPEQNKPGESYVERAQGDPAMTEPASDEEPQSAAAAQAQRGARVSDRLAAGEDPPSL</sequence>
<name>A0A545AIE2_9ACTN</name>
<protein>
    <submittedName>
        <fullName evidence="2">Uncharacterized protein</fullName>
    </submittedName>
</protein>
<dbReference type="EMBL" id="VIRS01000030">
    <property type="protein sequence ID" value="TQS41083.1"/>
    <property type="molecule type" value="Genomic_DNA"/>
</dbReference>
<proteinExistence type="predicted"/>
<organism evidence="2 3">
    <name type="scientific">Cryptosporangium phraense</name>
    <dbReference type="NCBI Taxonomy" id="2593070"/>
    <lineage>
        <taxon>Bacteria</taxon>
        <taxon>Bacillati</taxon>
        <taxon>Actinomycetota</taxon>
        <taxon>Actinomycetes</taxon>
        <taxon>Cryptosporangiales</taxon>
        <taxon>Cryptosporangiaceae</taxon>
        <taxon>Cryptosporangium</taxon>
    </lineage>
</organism>
<dbReference type="Proteomes" id="UP000317982">
    <property type="component" value="Unassembled WGS sequence"/>
</dbReference>
<dbReference type="OrthoDB" id="5197696at2"/>
<reference evidence="2 3" key="1">
    <citation type="submission" date="2019-07" db="EMBL/GenBank/DDBJ databases">
        <title>Cryptosporangium phraense sp. nov., isolated from plant litter.</title>
        <authorList>
            <person name="Suriyachadkun C."/>
        </authorList>
    </citation>
    <scope>NUCLEOTIDE SEQUENCE [LARGE SCALE GENOMIC DNA]</scope>
    <source>
        <strain evidence="2 3">A-T 5661</strain>
    </source>
</reference>
<feature type="region of interest" description="Disordered" evidence="1">
    <location>
        <begin position="1"/>
        <end position="90"/>
    </location>
</feature>
<evidence type="ECO:0000256" key="1">
    <source>
        <dbReference type="SAM" id="MobiDB-lite"/>
    </source>
</evidence>
<dbReference type="AlphaFoldDB" id="A0A545AIE2"/>
<comment type="caution">
    <text evidence="2">The sequence shown here is derived from an EMBL/GenBank/DDBJ whole genome shotgun (WGS) entry which is preliminary data.</text>
</comment>
<evidence type="ECO:0000313" key="3">
    <source>
        <dbReference type="Proteomes" id="UP000317982"/>
    </source>
</evidence>
<dbReference type="InParanoid" id="A0A545AIE2"/>